<keyword evidence="10" id="KW-0998">Cell outer membrane</keyword>
<evidence type="ECO:0000256" key="7">
    <source>
        <dbReference type="ARBA" id="ARBA00023065"/>
    </source>
</evidence>
<keyword evidence="7" id="KW-0406">Ion transport</keyword>
<evidence type="ECO:0000256" key="10">
    <source>
        <dbReference type="ARBA" id="ARBA00023237"/>
    </source>
</evidence>
<comment type="subcellular location">
    <subcellularLocation>
        <location evidence="1">Cell outer membrane</location>
        <topology evidence="1">Multi-pass membrane protein</topology>
    </subcellularLocation>
</comment>
<evidence type="ECO:0000256" key="3">
    <source>
        <dbReference type="ARBA" id="ARBA00022448"/>
    </source>
</evidence>
<dbReference type="Proteomes" id="UP000054851">
    <property type="component" value="Unassembled WGS sequence"/>
</dbReference>
<reference evidence="13" key="1">
    <citation type="submission" date="2016-01" db="EMBL/GenBank/DDBJ databases">
        <authorList>
            <person name="Peeters C."/>
        </authorList>
    </citation>
    <scope>NUCLEOTIDE SEQUENCE</scope>
    <source>
        <strain evidence="13">LMG 29322</strain>
    </source>
</reference>
<dbReference type="GO" id="GO:0046930">
    <property type="term" value="C:pore complex"/>
    <property type="evidence" value="ECO:0007669"/>
    <property type="project" value="UniProtKB-KW"/>
</dbReference>
<proteinExistence type="predicted"/>
<evidence type="ECO:0000256" key="8">
    <source>
        <dbReference type="ARBA" id="ARBA00023114"/>
    </source>
</evidence>
<comment type="caution">
    <text evidence="13">The sequence shown here is derived from an EMBL/GenBank/DDBJ whole genome shotgun (WGS) entry which is preliminary data.</text>
</comment>
<dbReference type="PANTHER" id="PTHR34501:SF9">
    <property type="entry name" value="MAJOR OUTER MEMBRANE PROTEIN P.IA"/>
    <property type="match status" value="1"/>
</dbReference>
<protein>
    <submittedName>
        <fullName evidence="13">Outer membrane porin</fullName>
    </submittedName>
</protein>
<dbReference type="GO" id="GO:0015288">
    <property type="term" value="F:porin activity"/>
    <property type="evidence" value="ECO:0007669"/>
    <property type="project" value="UniProtKB-KW"/>
</dbReference>
<evidence type="ECO:0000313" key="13">
    <source>
        <dbReference type="EMBL" id="SAK82666.1"/>
    </source>
</evidence>
<dbReference type="GO" id="GO:0009279">
    <property type="term" value="C:cell outer membrane"/>
    <property type="evidence" value="ECO:0007669"/>
    <property type="project" value="UniProtKB-SubCell"/>
</dbReference>
<dbReference type="Gene3D" id="2.40.160.10">
    <property type="entry name" value="Porin"/>
    <property type="match status" value="1"/>
</dbReference>
<dbReference type="Pfam" id="PF13609">
    <property type="entry name" value="Porin_4"/>
    <property type="match status" value="1"/>
</dbReference>
<comment type="subunit">
    <text evidence="2">Homotrimer.</text>
</comment>
<keyword evidence="14" id="KW-1185">Reference proteome</keyword>
<feature type="chain" id="PRO_5007623090" evidence="11">
    <location>
        <begin position="26"/>
        <end position="346"/>
    </location>
</feature>
<feature type="domain" description="Porin" evidence="12">
    <location>
        <begin position="12"/>
        <end position="328"/>
    </location>
</feature>
<dbReference type="InterPro" id="IPR050298">
    <property type="entry name" value="Gram-neg_bact_OMP"/>
</dbReference>
<sequence length="346" mass="36365">MKRTSAMTKISAALVVSFQALAAHAQSSVQLYGLVDAWAGSSKPLGSGQAWTVGGGGMSTSYWGMRGNEDLGGGWRATFVLEDFFRPQNGRAGSYDGEPFFGRSAYVGVGGPYGTVHLGRIVTPYFVTAVLFNPFIDSYTFSPTVLHTYLGVNGQGLVGGYAWNNAVLYRTPVLSGFNADVIYALGNQAGDGNAHKWGGSASYSGGPFSVSVAFQSQPFDTTPGDLEAIAPGYTRQTAVMAALLCDLNVVRLYGQYQRISNDISGADTTVNGVQLGLAVPIGDGKALASYMHSKSSGASQASRSTFAVGFDYNLSRRTDVYAAVLADRASALTSGVTYGVGIRSRF</sequence>
<keyword evidence="3" id="KW-0813">Transport</keyword>
<dbReference type="InterPro" id="IPR023614">
    <property type="entry name" value="Porin_dom_sf"/>
</dbReference>
<evidence type="ECO:0000256" key="1">
    <source>
        <dbReference type="ARBA" id="ARBA00004571"/>
    </source>
</evidence>
<dbReference type="GO" id="GO:0006811">
    <property type="term" value="P:monoatomic ion transport"/>
    <property type="evidence" value="ECO:0007669"/>
    <property type="project" value="UniProtKB-KW"/>
</dbReference>
<keyword evidence="9" id="KW-0472">Membrane</keyword>
<keyword evidence="5" id="KW-0812">Transmembrane</keyword>
<dbReference type="InterPro" id="IPR033900">
    <property type="entry name" value="Gram_neg_porin_domain"/>
</dbReference>
<evidence type="ECO:0000256" key="11">
    <source>
        <dbReference type="SAM" id="SignalP"/>
    </source>
</evidence>
<evidence type="ECO:0000259" key="12">
    <source>
        <dbReference type="Pfam" id="PF13609"/>
    </source>
</evidence>
<keyword evidence="6 11" id="KW-0732">Signal</keyword>
<dbReference type="AlphaFoldDB" id="A0A158CLB3"/>
<evidence type="ECO:0000256" key="6">
    <source>
        <dbReference type="ARBA" id="ARBA00022729"/>
    </source>
</evidence>
<dbReference type="OrthoDB" id="6975458at2"/>
<evidence type="ECO:0000256" key="9">
    <source>
        <dbReference type="ARBA" id="ARBA00023136"/>
    </source>
</evidence>
<evidence type="ECO:0000313" key="14">
    <source>
        <dbReference type="Proteomes" id="UP000054851"/>
    </source>
</evidence>
<feature type="signal peptide" evidence="11">
    <location>
        <begin position="1"/>
        <end position="25"/>
    </location>
</feature>
<dbReference type="SUPFAM" id="SSF56935">
    <property type="entry name" value="Porins"/>
    <property type="match status" value="1"/>
</dbReference>
<accession>A0A158CLB3</accession>
<dbReference type="CDD" id="cd00342">
    <property type="entry name" value="gram_neg_porins"/>
    <property type="match status" value="1"/>
</dbReference>
<evidence type="ECO:0000256" key="2">
    <source>
        <dbReference type="ARBA" id="ARBA00011233"/>
    </source>
</evidence>
<evidence type="ECO:0000256" key="4">
    <source>
        <dbReference type="ARBA" id="ARBA00022452"/>
    </source>
</evidence>
<name>A0A158CLB3_9BURK</name>
<keyword evidence="8" id="KW-0626">Porin</keyword>
<keyword evidence="4" id="KW-1134">Transmembrane beta strand</keyword>
<dbReference type="STRING" id="1777140.AWB79_05506"/>
<dbReference type="PANTHER" id="PTHR34501">
    <property type="entry name" value="PROTEIN YDDL-RELATED"/>
    <property type="match status" value="1"/>
</dbReference>
<dbReference type="EMBL" id="FCOA02000024">
    <property type="protein sequence ID" value="SAK82666.1"/>
    <property type="molecule type" value="Genomic_DNA"/>
</dbReference>
<evidence type="ECO:0000256" key="5">
    <source>
        <dbReference type="ARBA" id="ARBA00022692"/>
    </source>
</evidence>
<organism evidence="13 14">
    <name type="scientific">Caballeronia hypogeia</name>
    <dbReference type="NCBI Taxonomy" id="1777140"/>
    <lineage>
        <taxon>Bacteria</taxon>
        <taxon>Pseudomonadati</taxon>
        <taxon>Pseudomonadota</taxon>
        <taxon>Betaproteobacteria</taxon>
        <taxon>Burkholderiales</taxon>
        <taxon>Burkholderiaceae</taxon>
        <taxon>Caballeronia</taxon>
    </lineage>
</organism>
<gene>
    <name evidence="13" type="ORF">AWB79_05506</name>
</gene>